<protein>
    <recommendedName>
        <fullName evidence="5">Leucine Rich repeats (2 copies)</fullName>
    </recommendedName>
</protein>
<evidence type="ECO:0000313" key="4">
    <source>
        <dbReference type="Proteomes" id="UP000263642"/>
    </source>
</evidence>
<keyword evidence="2" id="KW-0732">Signal</keyword>
<evidence type="ECO:0008006" key="5">
    <source>
        <dbReference type="Google" id="ProtNLM"/>
    </source>
</evidence>
<dbReference type="Gene3D" id="3.80.10.10">
    <property type="entry name" value="Ribonuclease Inhibitor"/>
    <property type="match status" value="2"/>
</dbReference>
<dbReference type="GO" id="GO:0019005">
    <property type="term" value="C:SCF ubiquitin ligase complex"/>
    <property type="evidence" value="ECO:0007669"/>
    <property type="project" value="TreeGrafter"/>
</dbReference>
<dbReference type="InterPro" id="IPR001611">
    <property type="entry name" value="Leu-rich_rpt"/>
</dbReference>
<feature type="region of interest" description="Disordered" evidence="1">
    <location>
        <begin position="31"/>
        <end position="56"/>
    </location>
</feature>
<evidence type="ECO:0000256" key="2">
    <source>
        <dbReference type="SAM" id="SignalP"/>
    </source>
</evidence>
<proteinExistence type="predicted"/>
<accession>A0A3D3R7J6</accession>
<organism evidence="3 4">
    <name type="scientific">Gimesia maris</name>
    <dbReference type="NCBI Taxonomy" id="122"/>
    <lineage>
        <taxon>Bacteria</taxon>
        <taxon>Pseudomonadati</taxon>
        <taxon>Planctomycetota</taxon>
        <taxon>Planctomycetia</taxon>
        <taxon>Planctomycetales</taxon>
        <taxon>Planctomycetaceae</taxon>
        <taxon>Gimesia</taxon>
    </lineage>
</organism>
<comment type="caution">
    <text evidence="3">The sequence shown here is derived from an EMBL/GenBank/DDBJ whole genome shotgun (WGS) entry which is preliminary data.</text>
</comment>
<dbReference type="EMBL" id="DQAY01000102">
    <property type="protein sequence ID" value="HCO24556.1"/>
    <property type="molecule type" value="Genomic_DNA"/>
</dbReference>
<dbReference type="Proteomes" id="UP000263642">
    <property type="component" value="Unassembled WGS sequence"/>
</dbReference>
<gene>
    <name evidence="3" type="ORF">DIT97_16555</name>
</gene>
<feature type="chain" id="PRO_5017652805" description="Leucine Rich repeats (2 copies)" evidence="2">
    <location>
        <begin position="23"/>
        <end position="473"/>
    </location>
</feature>
<feature type="signal peptide" evidence="2">
    <location>
        <begin position="1"/>
        <end position="22"/>
    </location>
</feature>
<dbReference type="SUPFAM" id="SSF52047">
    <property type="entry name" value="RNI-like"/>
    <property type="match status" value="1"/>
</dbReference>
<dbReference type="GO" id="GO:0031146">
    <property type="term" value="P:SCF-dependent proteasomal ubiquitin-dependent protein catabolic process"/>
    <property type="evidence" value="ECO:0007669"/>
    <property type="project" value="TreeGrafter"/>
</dbReference>
<name>A0A3D3R7J6_9PLAN</name>
<dbReference type="PANTHER" id="PTHR13318">
    <property type="entry name" value="PARTNER OF PAIRED, ISOFORM B-RELATED"/>
    <property type="match status" value="1"/>
</dbReference>
<dbReference type="Pfam" id="PF13516">
    <property type="entry name" value="LRR_6"/>
    <property type="match status" value="2"/>
</dbReference>
<sequence>MKLSYKVTSSTLFLLSSFFCLTGCGEPPIPPQTASLSTEGKGEFSSIPRDEGKKPEETELDYLLRRGGLNRNKPEAGGGYYFSNYFDYCSEDELPMLTRVEGLRAFDMFDGNSFSPAGWKQIGQISGLEAFNVSCQYVTDEHLMGLQGLPHLKDLKILNNCMKQSPVSDQGLQVLSSFPALRRLVLHSREINVRGCELIGDCTKLRALELWGPITDECLKPLGKLKNLKHLIVVGTFSDAGLKHLSGLKQLTRLVLHSDQMTGSGLNSFAEASQLREFGFSGSPAGNATLKQLDQLPALAVLNLSTHTVNDAVLQTMPDLPQLEALSLKSSTITDKGLDALVHVKNLSELDLQFTEITNSGLTRLEPLQQLRLLVLGYPGHTELITGKGLEPLTKLSRLEVLDIDYVNAEKLDLRPLARCPSLVEVILNFGSDDVRKRWQEVQVERPELKKVQNIIPVTRLLEKYFASYGVIP</sequence>
<evidence type="ECO:0000256" key="1">
    <source>
        <dbReference type="SAM" id="MobiDB-lite"/>
    </source>
</evidence>
<dbReference type="InterPro" id="IPR032675">
    <property type="entry name" value="LRR_dom_sf"/>
</dbReference>
<evidence type="ECO:0000313" key="3">
    <source>
        <dbReference type="EMBL" id="HCO24556.1"/>
    </source>
</evidence>
<dbReference type="AlphaFoldDB" id="A0A3D3R7J6"/>
<reference evidence="3 4" key="1">
    <citation type="journal article" date="2018" name="Nat. Biotechnol.">
        <title>A standardized bacterial taxonomy based on genome phylogeny substantially revises the tree of life.</title>
        <authorList>
            <person name="Parks D.H."/>
            <person name="Chuvochina M."/>
            <person name="Waite D.W."/>
            <person name="Rinke C."/>
            <person name="Skarshewski A."/>
            <person name="Chaumeil P.A."/>
            <person name="Hugenholtz P."/>
        </authorList>
    </citation>
    <scope>NUCLEOTIDE SEQUENCE [LARGE SCALE GENOMIC DNA]</scope>
    <source>
        <strain evidence="3">UBA9375</strain>
    </source>
</reference>